<dbReference type="EMBL" id="PFPS01000132">
    <property type="protein sequence ID" value="PJA01963.1"/>
    <property type="molecule type" value="Genomic_DNA"/>
</dbReference>
<protein>
    <submittedName>
        <fullName evidence="1">Uncharacterized protein</fullName>
    </submittedName>
</protein>
<reference evidence="2" key="1">
    <citation type="submission" date="2017-09" db="EMBL/GenBank/DDBJ databases">
        <title>Depth-based differentiation of microbial function through sediment-hosted aquifers and enrichment of novel symbionts in the deep terrestrial subsurface.</title>
        <authorList>
            <person name="Probst A.J."/>
            <person name="Ladd B."/>
            <person name="Jarett J.K."/>
            <person name="Geller-Mcgrath D.E."/>
            <person name="Sieber C.M.K."/>
            <person name="Emerson J.B."/>
            <person name="Anantharaman K."/>
            <person name="Thomas B.C."/>
            <person name="Malmstrom R."/>
            <person name="Stieglmeier M."/>
            <person name="Klingl A."/>
            <person name="Woyke T."/>
            <person name="Ryan C.M."/>
            <person name="Banfield J.F."/>
        </authorList>
    </citation>
    <scope>NUCLEOTIDE SEQUENCE [LARGE SCALE GENOMIC DNA]</scope>
</reference>
<dbReference type="AlphaFoldDB" id="A0A2M7VJI0"/>
<dbReference type="Proteomes" id="UP000231469">
    <property type="component" value="Unassembled WGS sequence"/>
</dbReference>
<evidence type="ECO:0000313" key="1">
    <source>
        <dbReference type="EMBL" id="PJA01963.1"/>
    </source>
</evidence>
<name>A0A2M7VJI0_9BACT</name>
<evidence type="ECO:0000313" key="2">
    <source>
        <dbReference type="Proteomes" id="UP000231469"/>
    </source>
</evidence>
<organism evidence="1 2">
    <name type="scientific">bacterium (Candidatus Gribaldobacteria) CG_4_10_14_0_2_um_filter_36_18</name>
    <dbReference type="NCBI Taxonomy" id="2014264"/>
    <lineage>
        <taxon>Bacteria</taxon>
        <taxon>Candidatus Gribaldobacteria</taxon>
    </lineage>
</organism>
<gene>
    <name evidence="1" type="ORF">COX73_03260</name>
</gene>
<accession>A0A2M7VJI0</accession>
<sequence length="94" mass="10339">MGITKHDRIAKEIAEKKGVEYHSDKGVDIRTSSQAIEVEVDANKLKEGVSQLQGTNKARYLAVPNELVKEAIDYTTDTGVGVMNEHGKIKKRAS</sequence>
<comment type="caution">
    <text evidence="1">The sequence shown here is derived from an EMBL/GenBank/DDBJ whole genome shotgun (WGS) entry which is preliminary data.</text>
</comment>
<proteinExistence type="predicted"/>